<evidence type="ECO:0000313" key="1">
    <source>
        <dbReference type="EMBL" id="QKD83241.1"/>
    </source>
</evidence>
<keyword evidence="2" id="KW-1185">Reference proteome</keyword>
<protein>
    <submittedName>
        <fullName evidence="1">Uncharacterized protein</fullName>
    </submittedName>
</protein>
<dbReference type="RefSeq" id="WP_172356788.1">
    <property type="nucleotide sequence ID" value="NZ_CP053661.1"/>
</dbReference>
<gene>
    <name evidence="1" type="ORF">HPC62_14485</name>
</gene>
<name>A0A6M8BHX1_9CYAN</name>
<dbReference type="EMBL" id="CP053661">
    <property type="protein sequence ID" value="QKD83241.1"/>
    <property type="molecule type" value="Genomic_DNA"/>
</dbReference>
<sequence length="128" mass="14877">MAINHHSAISQVRLGISEAEEGELSRQLCTLLRAESARSGRPWVQFSRLAELYRLQYGKVLVQQFKQAGYADSCLFWRDHRQVFSTYATPDSGNPYVAVFEMVNPTQDFRWSDRPPARRRRKTWPTCP</sequence>
<accession>A0A6M8BHX1</accession>
<evidence type="ECO:0000313" key="2">
    <source>
        <dbReference type="Proteomes" id="UP000505210"/>
    </source>
</evidence>
<dbReference type="KEGG" id="theu:HPC62_14485"/>
<proteinExistence type="predicted"/>
<dbReference type="Proteomes" id="UP000505210">
    <property type="component" value="Chromosome"/>
</dbReference>
<organism evidence="1 2">
    <name type="scientific">Thermoleptolyngbya sichuanensis A183</name>
    <dbReference type="NCBI Taxonomy" id="2737172"/>
    <lineage>
        <taxon>Bacteria</taxon>
        <taxon>Bacillati</taxon>
        <taxon>Cyanobacteriota</taxon>
        <taxon>Cyanophyceae</taxon>
        <taxon>Oculatellales</taxon>
        <taxon>Oculatellaceae</taxon>
        <taxon>Thermoleptolyngbya</taxon>
        <taxon>Thermoleptolyngbya sichuanensis</taxon>
    </lineage>
</organism>
<reference evidence="1 2" key="1">
    <citation type="submission" date="2020-05" db="EMBL/GenBank/DDBJ databases">
        <title>Complete genome sequence of of a novel Thermoleptolyngbya strain isolated from hot springs of Ganzi, Sichuan China.</title>
        <authorList>
            <person name="Tang J."/>
            <person name="Daroch M."/>
            <person name="Li L."/>
            <person name="Waleron K."/>
            <person name="Waleron M."/>
            <person name="Waleron M."/>
        </authorList>
    </citation>
    <scope>NUCLEOTIDE SEQUENCE [LARGE SCALE GENOMIC DNA]</scope>
    <source>
        <strain evidence="1 2">PKUAC-SCTA183</strain>
    </source>
</reference>
<dbReference type="AlphaFoldDB" id="A0A6M8BHX1"/>